<evidence type="ECO:0000256" key="3">
    <source>
        <dbReference type="ARBA" id="ARBA00023015"/>
    </source>
</evidence>
<dbReference type="OrthoDB" id="2830at2157"/>
<dbReference type="AlphaFoldDB" id="M0MIC6"/>
<name>M0MIC6_9EURY</name>
<evidence type="ECO:0000313" key="8">
    <source>
        <dbReference type="EMBL" id="EMA45093.1"/>
    </source>
</evidence>
<dbReference type="Gene3D" id="3.40.50.2300">
    <property type="match status" value="1"/>
</dbReference>
<keyword evidence="2" id="KW-0902">Two-component regulatory system</keyword>
<evidence type="ECO:0000256" key="1">
    <source>
        <dbReference type="ARBA" id="ARBA00022553"/>
    </source>
</evidence>
<accession>M0MIC6</accession>
<feature type="modified residue" description="4-aspartylphosphate" evidence="6">
    <location>
        <position position="54"/>
    </location>
</feature>
<evidence type="ECO:0000256" key="6">
    <source>
        <dbReference type="PROSITE-ProRule" id="PRU00169"/>
    </source>
</evidence>
<dbReference type="RefSeq" id="WP_006077505.1">
    <property type="nucleotide sequence ID" value="NZ_AOMD01000020.1"/>
</dbReference>
<dbReference type="InterPro" id="IPR050595">
    <property type="entry name" value="Bact_response_regulator"/>
</dbReference>
<dbReference type="SMART" id="SM00448">
    <property type="entry name" value="REC"/>
    <property type="match status" value="1"/>
</dbReference>
<reference evidence="8 9" key="1">
    <citation type="journal article" date="2014" name="PLoS Genet.">
        <title>Phylogenetically driven sequencing of extremely halophilic archaea reveals strategies for static and dynamic osmo-response.</title>
        <authorList>
            <person name="Becker E.A."/>
            <person name="Seitzer P.M."/>
            <person name="Tritt A."/>
            <person name="Larsen D."/>
            <person name="Krusor M."/>
            <person name="Yao A.I."/>
            <person name="Wu D."/>
            <person name="Madern D."/>
            <person name="Eisen J.A."/>
            <person name="Darling A.E."/>
            <person name="Facciotti M.T."/>
        </authorList>
    </citation>
    <scope>NUCLEOTIDE SEQUENCE [LARGE SCALE GENOMIC DNA]</scope>
    <source>
        <strain evidence="8 9">DSM 5350</strain>
    </source>
</reference>
<keyword evidence="9" id="KW-1185">Reference proteome</keyword>
<dbReference type="PANTHER" id="PTHR44591:SF3">
    <property type="entry name" value="RESPONSE REGULATORY DOMAIN-CONTAINING PROTEIN"/>
    <property type="match status" value="1"/>
</dbReference>
<protein>
    <submittedName>
        <fullName evidence="8">Response regulator receiver protein</fullName>
    </submittedName>
</protein>
<dbReference type="PROSITE" id="PS50110">
    <property type="entry name" value="RESPONSE_REGULATORY"/>
    <property type="match status" value="1"/>
</dbReference>
<evidence type="ECO:0000256" key="4">
    <source>
        <dbReference type="ARBA" id="ARBA00023125"/>
    </source>
</evidence>
<dbReference type="PATRIC" id="fig|1227455.4.peg.1694"/>
<evidence type="ECO:0000313" key="9">
    <source>
        <dbReference type="Proteomes" id="UP000011669"/>
    </source>
</evidence>
<dbReference type="EMBL" id="AOMD01000020">
    <property type="protein sequence ID" value="EMA45093.1"/>
    <property type="molecule type" value="Genomic_DNA"/>
</dbReference>
<dbReference type="InterPro" id="IPR011006">
    <property type="entry name" value="CheY-like_superfamily"/>
</dbReference>
<organism evidence="8 9">
    <name type="scientific">Halococcus saccharolyticus DSM 5350</name>
    <dbReference type="NCBI Taxonomy" id="1227455"/>
    <lineage>
        <taxon>Archaea</taxon>
        <taxon>Methanobacteriati</taxon>
        <taxon>Methanobacteriota</taxon>
        <taxon>Stenosarchaea group</taxon>
        <taxon>Halobacteria</taxon>
        <taxon>Halobacteriales</taxon>
        <taxon>Halococcaceae</taxon>
        <taxon>Halococcus</taxon>
    </lineage>
</organism>
<dbReference type="GO" id="GO:0003677">
    <property type="term" value="F:DNA binding"/>
    <property type="evidence" value="ECO:0007669"/>
    <property type="project" value="UniProtKB-KW"/>
</dbReference>
<comment type="caution">
    <text evidence="8">The sequence shown here is derived from an EMBL/GenBank/DDBJ whole genome shotgun (WGS) entry which is preliminary data.</text>
</comment>
<evidence type="ECO:0000259" key="7">
    <source>
        <dbReference type="PROSITE" id="PS50110"/>
    </source>
</evidence>
<sequence>MTRTVLIVDDDAGIRELLRFKLGKHDFEVATSSNGRECLEYLDTEPLPDLVLLDIMMPYMDGNEVLDRIRDEVDVTLPVVLLTAAESRAEIDDSIEVTDHIEKPFRMNEVVDCVQHVLDESASD</sequence>
<dbReference type="PANTHER" id="PTHR44591">
    <property type="entry name" value="STRESS RESPONSE REGULATOR PROTEIN 1"/>
    <property type="match status" value="1"/>
</dbReference>
<gene>
    <name evidence="8" type="ORF">C449_08274</name>
</gene>
<dbReference type="STRING" id="1227455.C449_08274"/>
<keyword evidence="5" id="KW-0804">Transcription</keyword>
<dbReference type="FunFam" id="3.40.50.2300:FF:000001">
    <property type="entry name" value="DNA-binding response regulator PhoB"/>
    <property type="match status" value="1"/>
</dbReference>
<keyword evidence="1 6" id="KW-0597">Phosphoprotein</keyword>
<feature type="domain" description="Response regulatory" evidence="7">
    <location>
        <begin position="4"/>
        <end position="118"/>
    </location>
</feature>
<proteinExistence type="predicted"/>
<dbReference type="SUPFAM" id="SSF52172">
    <property type="entry name" value="CheY-like"/>
    <property type="match status" value="1"/>
</dbReference>
<keyword evidence="4" id="KW-0238">DNA-binding</keyword>
<dbReference type="InParanoid" id="M0MIC6"/>
<evidence type="ECO:0000256" key="5">
    <source>
        <dbReference type="ARBA" id="ARBA00023163"/>
    </source>
</evidence>
<dbReference type="Pfam" id="PF00072">
    <property type="entry name" value="Response_reg"/>
    <property type="match status" value="1"/>
</dbReference>
<evidence type="ECO:0000256" key="2">
    <source>
        <dbReference type="ARBA" id="ARBA00023012"/>
    </source>
</evidence>
<dbReference type="GO" id="GO:0000160">
    <property type="term" value="P:phosphorelay signal transduction system"/>
    <property type="evidence" value="ECO:0007669"/>
    <property type="project" value="UniProtKB-KW"/>
</dbReference>
<dbReference type="Proteomes" id="UP000011669">
    <property type="component" value="Unassembled WGS sequence"/>
</dbReference>
<dbReference type="InterPro" id="IPR001789">
    <property type="entry name" value="Sig_transdc_resp-reg_receiver"/>
</dbReference>
<keyword evidence="3" id="KW-0805">Transcription regulation</keyword>
<dbReference type="CDD" id="cd17574">
    <property type="entry name" value="REC_OmpR"/>
    <property type="match status" value="1"/>
</dbReference>